<evidence type="ECO:0000313" key="20">
    <source>
        <dbReference type="EMBL" id="KAK9800211.1"/>
    </source>
</evidence>
<dbReference type="HAMAP" id="MF_01964">
    <property type="entry name" value="IMPDH"/>
    <property type="match status" value="1"/>
</dbReference>
<evidence type="ECO:0000256" key="1">
    <source>
        <dbReference type="ARBA" id="ARBA00001958"/>
    </source>
</evidence>
<feature type="domain" description="CBS" evidence="19">
    <location>
        <begin position="184"/>
        <end position="242"/>
    </location>
</feature>
<dbReference type="FunFam" id="3.20.20.70:FF:000086">
    <property type="entry name" value="IMP dehydrogenase, putative"/>
    <property type="match status" value="1"/>
</dbReference>
<comment type="subcellular location">
    <subcellularLocation>
        <location evidence="12">Cytoplasm</location>
    </subcellularLocation>
</comment>
<gene>
    <name evidence="20" type="ORF">WJX73_009988</name>
</gene>
<evidence type="ECO:0000256" key="4">
    <source>
        <dbReference type="ARBA" id="ARBA00022749"/>
    </source>
</evidence>
<dbReference type="InterPro" id="IPR015875">
    <property type="entry name" value="IMP_DH/GMP_Rdtase_CS"/>
</dbReference>
<proteinExistence type="inferred from homology"/>
<dbReference type="EC" id="1.1.1.205" evidence="12 18"/>
<dbReference type="SMART" id="SM01240">
    <property type="entry name" value="IMPDH"/>
    <property type="match status" value="1"/>
</dbReference>
<dbReference type="InterPro" id="IPR046342">
    <property type="entry name" value="CBS_dom_sf"/>
</dbReference>
<reference evidence="20 21" key="1">
    <citation type="journal article" date="2024" name="Nat. Commun.">
        <title>Phylogenomics reveals the evolutionary origins of lichenization in chlorophyte algae.</title>
        <authorList>
            <person name="Puginier C."/>
            <person name="Libourel C."/>
            <person name="Otte J."/>
            <person name="Skaloud P."/>
            <person name="Haon M."/>
            <person name="Grisel S."/>
            <person name="Petersen M."/>
            <person name="Berrin J.G."/>
            <person name="Delaux P.M."/>
            <person name="Dal Grande F."/>
            <person name="Keller J."/>
        </authorList>
    </citation>
    <scope>NUCLEOTIDE SEQUENCE [LARGE SCALE GENOMIC DNA]</scope>
    <source>
        <strain evidence="20 21">SAG 2036</strain>
    </source>
</reference>
<dbReference type="SMART" id="SM00116">
    <property type="entry name" value="CBS"/>
    <property type="match status" value="2"/>
</dbReference>
<dbReference type="GO" id="GO:0006183">
    <property type="term" value="P:GTP biosynthetic process"/>
    <property type="evidence" value="ECO:0007669"/>
    <property type="project" value="TreeGrafter"/>
</dbReference>
<dbReference type="GO" id="GO:0006177">
    <property type="term" value="P:GMP biosynthetic process"/>
    <property type="evidence" value="ECO:0007669"/>
    <property type="project" value="UniProtKB-UniRule"/>
</dbReference>
<keyword evidence="5 12" id="KW-0658">Purine biosynthesis</keyword>
<evidence type="ECO:0000256" key="7">
    <source>
        <dbReference type="ARBA" id="ARBA00023002"/>
    </source>
</evidence>
<feature type="binding site" evidence="12">
    <location>
        <position position="449"/>
    </location>
    <ligand>
        <name>IMP</name>
        <dbReference type="ChEBI" id="CHEBI:58053"/>
    </ligand>
</feature>
<dbReference type="GO" id="GO:0046872">
    <property type="term" value="F:metal ion binding"/>
    <property type="evidence" value="ECO:0007669"/>
    <property type="project" value="UniProtKB-UniRule"/>
</dbReference>
<evidence type="ECO:0000313" key="21">
    <source>
        <dbReference type="Proteomes" id="UP001465755"/>
    </source>
</evidence>
<dbReference type="EMBL" id="JALJOQ010000085">
    <property type="protein sequence ID" value="KAK9800211.1"/>
    <property type="molecule type" value="Genomic_DNA"/>
</dbReference>
<dbReference type="GO" id="GO:0000166">
    <property type="term" value="F:nucleotide binding"/>
    <property type="evidence" value="ECO:0007669"/>
    <property type="project" value="UniProtKB-UniRule"/>
</dbReference>
<evidence type="ECO:0000256" key="17">
    <source>
        <dbReference type="RuleBase" id="RU003927"/>
    </source>
</evidence>
<feature type="active site" description="Thioimidate intermediate" evidence="12 13">
    <location>
        <position position="337"/>
    </location>
</feature>
<dbReference type="InterPro" id="IPR001093">
    <property type="entry name" value="IMP_DH_GMPRt"/>
</dbReference>
<feature type="binding site" evidence="12">
    <location>
        <begin position="421"/>
        <end position="425"/>
    </location>
    <ligand>
        <name>IMP</name>
        <dbReference type="ChEBI" id="CHEBI:58053"/>
    </ligand>
</feature>
<dbReference type="PROSITE" id="PS51371">
    <property type="entry name" value="CBS"/>
    <property type="match status" value="1"/>
</dbReference>
<keyword evidence="21" id="KW-1185">Reference proteome</keyword>
<evidence type="ECO:0000259" key="19">
    <source>
        <dbReference type="PROSITE" id="PS51371"/>
    </source>
</evidence>
<evidence type="ECO:0000256" key="11">
    <source>
        <dbReference type="ARBA" id="ARBA00056556"/>
    </source>
</evidence>
<comment type="catalytic activity">
    <reaction evidence="10 12 18">
        <text>IMP + NAD(+) + H2O = XMP + NADH + H(+)</text>
        <dbReference type="Rhea" id="RHEA:11708"/>
        <dbReference type="ChEBI" id="CHEBI:15377"/>
        <dbReference type="ChEBI" id="CHEBI:15378"/>
        <dbReference type="ChEBI" id="CHEBI:57464"/>
        <dbReference type="ChEBI" id="CHEBI:57540"/>
        <dbReference type="ChEBI" id="CHEBI:57945"/>
        <dbReference type="ChEBI" id="CHEBI:58053"/>
        <dbReference type="EC" id="1.1.1.205"/>
    </reaction>
</comment>
<organism evidence="20 21">
    <name type="scientific">Symbiochloris irregularis</name>
    <dbReference type="NCBI Taxonomy" id="706552"/>
    <lineage>
        <taxon>Eukaryota</taxon>
        <taxon>Viridiplantae</taxon>
        <taxon>Chlorophyta</taxon>
        <taxon>core chlorophytes</taxon>
        <taxon>Trebouxiophyceae</taxon>
        <taxon>Trebouxiales</taxon>
        <taxon>Trebouxiaceae</taxon>
        <taxon>Symbiochloris</taxon>
    </lineage>
</organism>
<sequence length="522" mass="54960">MAPENNLQAVFNSAEEDVVDGLRAAQVFSQGTTYTYDDVIMHPGHIDFGAHQVVLTSKLTKGITLAIPVVSSPMDTVTEADMAAALAMMGSIGFVHYNMSIEEQVAQVARAKRHQAGLNAIPEVLAQDSFVADIHDLKRVKGIGSVCITDTGAPGGRLLGIVTPRDYDMLSHAEHRTTRLGDIMSRDVVTATEGEAHEEALQRLHAAKRRVPVVNASGHLVGLATRDLLRHHSRYPKVGQPSLDSSGKLRVGAAVGTRDDDRARVAALVSQAGVDVVILDSSQGDSTFQVAMLQHCKAAHPDLQVICGNVVTGAQAQRLVQAGADGLRVGMGSGSICTTQEVCAVGRGQASAVYHVARVAARAGVPIMADGGVQNSGHITKALALGASTVMCGSMFAGTTEAPGEYAMASGPSGPVRVKAYRGMGSLAAMTKGSEARYHSDTQALKIAQGVAGTVVDKGSVRQMVPHLMQAVKQGMQDVGARDIAAIHAMLRNGSLRMEVRSNAAQAEGNVHHMHSYDKVRW</sequence>
<comment type="pathway">
    <text evidence="12 18">Purine metabolism; XMP biosynthesis via de novo pathway; XMP from IMP: step 1/1.</text>
</comment>
<dbReference type="PIRSF" id="PIRSF000130">
    <property type="entry name" value="IMPDH"/>
    <property type="match status" value="1"/>
</dbReference>
<comment type="subunit">
    <text evidence="12">Homotetramer.</text>
</comment>
<comment type="caution">
    <text evidence="20">The sequence shown here is derived from an EMBL/GenBank/DDBJ whole genome shotgun (WGS) entry which is preliminary data.</text>
</comment>
<dbReference type="NCBIfam" id="TIGR01302">
    <property type="entry name" value="IMP_dehydrog"/>
    <property type="match status" value="1"/>
</dbReference>
<feature type="active site" description="Proton acceptor" evidence="12 13">
    <location>
        <position position="437"/>
    </location>
</feature>
<evidence type="ECO:0000256" key="5">
    <source>
        <dbReference type="ARBA" id="ARBA00022755"/>
    </source>
</evidence>
<dbReference type="InterPro" id="IPR000644">
    <property type="entry name" value="CBS_dom"/>
</dbReference>
<dbReference type="Gene3D" id="3.20.20.70">
    <property type="entry name" value="Aldolase class I"/>
    <property type="match status" value="1"/>
</dbReference>
<dbReference type="SUPFAM" id="SSF51412">
    <property type="entry name" value="Inosine monophosphate dehydrogenase (IMPDH)"/>
    <property type="match status" value="1"/>
</dbReference>
<keyword evidence="6 12" id="KW-0630">Potassium</keyword>
<feature type="binding site" evidence="12 14">
    <location>
        <begin position="330"/>
        <end position="332"/>
    </location>
    <ligand>
        <name>NAD(+)</name>
        <dbReference type="ChEBI" id="CHEBI:57540"/>
    </ligand>
</feature>
<dbReference type="CDD" id="cd04601">
    <property type="entry name" value="CBS_pair_IMPDH"/>
    <property type="match status" value="1"/>
</dbReference>
<dbReference type="GO" id="GO:0005737">
    <property type="term" value="C:cytoplasm"/>
    <property type="evidence" value="ECO:0007669"/>
    <property type="project" value="UniProtKB-SubCell"/>
</dbReference>
<evidence type="ECO:0000256" key="9">
    <source>
        <dbReference type="ARBA" id="ARBA00023122"/>
    </source>
</evidence>
<dbReference type="GO" id="GO:0003938">
    <property type="term" value="F:IMP dehydrogenase activity"/>
    <property type="evidence" value="ECO:0007669"/>
    <property type="project" value="UniProtKB-UniRule"/>
</dbReference>
<dbReference type="Pfam" id="PF00478">
    <property type="entry name" value="IMPDH"/>
    <property type="match status" value="1"/>
</dbReference>
<feature type="binding site" evidence="12">
    <location>
        <position position="335"/>
    </location>
    <ligand>
        <name>IMP</name>
        <dbReference type="ChEBI" id="CHEBI:58053"/>
    </ligand>
</feature>
<evidence type="ECO:0000256" key="14">
    <source>
        <dbReference type="PIRSR" id="PIRSR000130-3"/>
    </source>
</evidence>
<keyword evidence="4 12" id="KW-0332">GMP biosynthesis</keyword>
<feature type="binding site" description="in other chain" evidence="12 15">
    <location>
        <position position="334"/>
    </location>
    <ligand>
        <name>K(+)</name>
        <dbReference type="ChEBI" id="CHEBI:29103"/>
        <note>ligand shared between two tetrameric partners</note>
    </ligand>
</feature>
<evidence type="ECO:0000256" key="8">
    <source>
        <dbReference type="ARBA" id="ARBA00023027"/>
    </source>
</evidence>
<comment type="activity regulation">
    <text evidence="12">Mycophenolic acid (MPA) is a non-competitive inhibitor that prevents formation of the closed enzyme conformation by binding to the same site as the amobile flap. In contrast, mizoribine monophosphate (MZP) is a competitive inhibitor that induces the closed conformation. MPA is a potent inhibitor of mammalian IMPDHs but a poor inhibitor of the bacterial enzymes. MZP is a more potent inhibitor of bacterial IMPDH.</text>
</comment>
<keyword evidence="7 12" id="KW-0560">Oxidoreductase</keyword>
<comment type="cofactor">
    <cofactor evidence="1 12">
        <name>K(+)</name>
        <dbReference type="ChEBI" id="CHEBI:29103"/>
    </cofactor>
</comment>
<feature type="binding site" evidence="12 14">
    <location>
        <begin position="280"/>
        <end position="282"/>
    </location>
    <ligand>
        <name>NAD(+)</name>
        <dbReference type="ChEBI" id="CHEBI:57540"/>
    </ligand>
</feature>
<feature type="binding site" description="in other chain" evidence="12 15">
    <location>
        <position position="332"/>
    </location>
    <ligand>
        <name>K(+)</name>
        <dbReference type="ChEBI" id="CHEBI:29103"/>
        <note>ligand shared between two tetrameric partners</note>
    </ligand>
</feature>
<comment type="function">
    <text evidence="11 12">Catalyzes the conversion of inosine 5'-phosphate (IMP) to xanthosine 5'-phosphate (XMP), the first committed and rate-limiting step in the de novo synthesis of guanine nucleotides, and therefore plays an important role in the regulation of cell growth.</text>
</comment>
<feature type="binding site" evidence="12">
    <location>
        <begin position="393"/>
        <end position="394"/>
    </location>
    <ligand>
        <name>IMP</name>
        <dbReference type="ChEBI" id="CHEBI:58053"/>
    </ligand>
</feature>
<evidence type="ECO:0000256" key="3">
    <source>
        <dbReference type="ARBA" id="ARBA00022723"/>
    </source>
</evidence>
<keyword evidence="12" id="KW-0963">Cytoplasm</keyword>
<evidence type="ECO:0000256" key="10">
    <source>
        <dbReference type="ARBA" id="ARBA00048028"/>
    </source>
</evidence>
<evidence type="ECO:0000256" key="15">
    <source>
        <dbReference type="PIRSR" id="PIRSR000130-4"/>
    </source>
</evidence>
<comment type="similarity">
    <text evidence="2 12 17">Belongs to the IMPDH/GMPR family.</text>
</comment>
<evidence type="ECO:0000256" key="13">
    <source>
        <dbReference type="PIRSR" id="PIRSR000130-1"/>
    </source>
</evidence>
<comment type="caution">
    <text evidence="12">Lacks conserved residue(s) required for the propagation of feature annotation.</text>
</comment>
<dbReference type="Pfam" id="PF00571">
    <property type="entry name" value="CBS"/>
    <property type="match status" value="1"/>
</dbReference>
<name>A0AAW1NY06_9CHLO</name>
<dbReference type="Proteomes" id="UP001465755">
    <property type="component" value="Unassembled WGS sequence"/>
</dbReference>
<dbReference type="InterPro" id="IPR005990">
    <property type="entry name" value="IMP_DH"/>
</dbReference>
<keyword evidence="8 12" id="KW-0520">NAD</keyword>
<dbReference type="SUPFAM" id="SSF54631">
    <property type="entry name" value="CBS-domain pair"/>
    <property type="match status" value="1"/>
</dbReference>
<feature type="binding site" description="in other chain" evidence="12 15">
    <location>
        <position position="337"/>
    </location>
    <ligand>
        <name>K(+)</name>
        <dbReference type="ChEBI" id="CHEBI:29103"/>
        <note>ligand shared between two tetrameric partners</note>
    </ligand>
</feature>
<evidence type="ECO:0000256" key="18">
    <source>
        <dbReference type="RuleBase" id="RU003928"/>
    </source>
</evidence>
<dbReference type="AlphaFoldDB" id="A0AAW1NY06"/>
<protein>
    <recommendedName>
        <fullName evidence="12 18">Inosine-5'-monophosphate dehydrogenase</fullName>
        <shortName evidence="12">IMP dehydrogenase</shortName>
        <shortName evidence="12">IMPD</shortName>
        <shortName evidence="12">IMPDH</shortName>
        <ecNumber evidence="12 18">1.1.1.205</ecNumber>
    </recommendedName>
</protein>
<dbReference type="PANTHER" id="PTHR11911">
    <property type="entry name" value="INOSINE-5-MONOPHOSPHATE DEHYDROGENASE RELATED"/>
    <property type="match status" value="1"/>
</dbReference>
<dbReference type="PROSITE" id="PS00487">
    <property type="entry name" value="IMP_DH_GMP_RED"/>
    <property type="match status" value="1"/>
</dbReference>
<evidence type="ECO:0000256" key="6">
    <source>
        <dbReference type="ARBA" id="ARBA00022958"/>
    </source>
</evidence>
<evidence type="ECO:0000256" key="16">
    <source>
        <dbReference type="PROSITE-ProRule" id="PRU00703"/>
    </source>
</evidence>
<dbReference type="InterPro" id="IPR013785">
    <property type="entry name" value="Aldolase_TIM"/>
</dbReference>
<accession>A0AAW1NY06</accession>
<evidence type="ECO:0000256" key="12">
    <source>
        <dbReference type="HAMAP-Rule" id="MF_03156"/>
    </source>
</evidence>
<keyword evidence="9 16" id="KW-0129">CBS domain</keyword>
<feature type="binding site" evidence="12">
    <location>
        <begin position="370"/>
        <end position="372"/>
    </location>
    <ligand>
        <name>IMP</name>
        <dbReference type="ChEBI" id="CHEBI:58053"/>
    </ligand>
</feature>
<dbReference type="CDD" id="cd00381">
    <property type="entry name" value="IMPDH"/>
    <property type="match status" value="1"/>
</dbReference>
<evidence type="ECO:0000256" key="2">
    <source>
        <dbReference type="ARBA" id="ARBA00005502"/>
    </source>
</evidence>
<dbReference type="PANTHER" id="PTHR11911:SF111">
    <property type="entry name" value="INOSINE-5'-MONOPHOSPHATE DEHYDROGENASE"/>
    <property type="match status" value="1"/>
</dbReference>
<keyword evidence="3 12" id="KW-0479">Metal-binding</keyword>